<evidence type="ECO:0000313" key="2">
    <source>
        <dbReference type="Proteomes" id="UP000483820"/>
    </source>
</evidence>
<gene>
    <name evidence="1" type="ORF">GCK72_004738</name>
</gene>
<comment type="caution">
    <text evidence="1">The sequence shown here is derived from an EMBL/GenBank/DDBJ whole genome shotgun (WGS) entry which is preliminary data.</text>
</comment>
<accession>A0A6A5HAJ2</accession>
<name>A0A6A5HAJ2_CAERE</name>
<dbReference type="EMBL" id="WUAV01000002">
    <property type="protein sequence ID" value="KAF1764788.1"/>
    <property type="molecule type" value="Genomic_DNA"/>
</dbReference>
<protein>
    <submittedName>
        <fullName evidence="1">Uncharacterized protein</fullName>
    </submittedName>
</protein>
<sequence length="92" mass="10326">MTATVGPFDLSESVEFDSTIQPHPSQCVIVPVEEKQKDKQELEDEKWERNVKKKVTFHRFISGSVAVASREWALSSLPPLPFITVAPMAQTV</sequence>
<dbReference type="CTD" id="78773983"/>
<proteinExistence type="predicted"/>
<dbReference type="RefSeq" id="XP_053589057.1">
    <property type="nucleotide sequence ID" value="XM_053724863.1"/>
</dbReference>
<dbReference type="Proteomes" id="UP000483820">
    <property type="component" value="Chromosome II"/>
</dbReference>
<dbReference type="GeneID" id="78773983"/>
<organism evidence="1 2">
    <name type="scientific">Caenorhabditis remanei</name>
    <name type="common">Caenorhabditis vulgaris</name>
    <dbReference type="NCBI Taxonomy" id="31234"/>
    <lineage>
        <taxon>Eukaryota</taxon>
        <taxon>Metazoa</taxon>
        <taxon>Ecdysozoa</taxon>
        <taxon>Nematoda</taxon>
        <taxon>Chromadorea</taxon>
        <taxon>Rhabditida</taxon>
        <taxon>Rhabditina</taxon>
        <taxon>Rhabditomorpha</taxon>
        <taxon>Rhabditoidea</taxon>
        <taxon>Rhabditidae</taxon>
        <taxon>Peloderinae</taxon>
        <taxon>Caenorhabditis</taxon>
    </lineage>
</organism>
<reference evidence="1 2" key="1">
    <citation type="submission" date="2019-12" db="EMBL/GenBank/DDBJ databases">
        <title>Chromosome-level assembly of the Caenorhabditis remanei genome.</title>
        <authorList>
            <person name="Teterina A.A."/>
            <person name="Willis J.H."/>
            <person name="Phillips P.C."/>
        </authorList>
    </citation>
    <scope>NUCLEOTIDE SEQUENCE [LARGE SCALE GENOMIC DNA]</scope>
    <source>
        <strain evidence="1 2">PX506</strain>
        <tissue evidence="1">Whole organism</tissue>
    </source>
</reference>
<dbReference type="KEGG" id="crq:GCK72_004738"/>
<dbReference type="AlphaFoldDB" id="A0A6A5HAJ2"/>
<evidence type="ECO:0000313" key="1">
    <source>
        <dbReference type="EMBL" id="KAF1764788.1"/>
    </source>
</evidence>